<accession>A0AAE1DC27</accession>
<comment type="caution">
    <text evidence="1">The sequence shown here is derived from an EMBL/GenBank/DDBJ whole genome shotgun (WGS) entry which is preliminary data.</text>
</comment>
<organism evidence="1 2">
    <name type="scientific">Elysia crispata</name>
    <name type="common">lettuce slug</name>
    <dbReference type="NCBI Taxonomy" id="231223"/>
    <lineage>
        <taxon>Eukaryota</taxon>
        <taxon>Metazoa</taxon>
        <taxon>Spiralia</taxon>
        <taxon>Lophotrochozoa</taxon>
        <taxon>Mollusca</taxon>
        <taxon>Gastropoda</taxon>
        <taxon>Heterobranchia</taxon>
        <taxon>Euthyneura</taxon>
        <taxon>Panpulmonata</taxon>
        <taxon>Sacoglossa</taxon>
        <taxon>Placobranchoidea</taxon>
        <taxon>Plakobranchidae</taxon>
        <taxon>Elysia</taxon>
    </lineage>
</organism>
<dbReference type="AlphaFoldDB" id="A0AAE1DC27"/>
<evidence type="ECO:0000313" key="1">
    <source>
        <dbReference type="EMBL" id="KAK3764460.1"/>
    </source>
</evidence>
<proteinExistence type="predicted"/>
<protein>
    <submittedName>
        <fullName evidence="1">Uncharacterized protein</fullName>
    </submittedName>
</protein>
<evidence type="ECO:0000313" key="2">
    <source>
        <dbReference type="Proteomes" id="UP001283361"/>
    </source>
</evidence>
<name>A0AAE1DC27_9GAST</name>
<sequence length="110" mass="12469">MNFPDVFSVVNSPSDVHETSWGHPENISLEPLQNSSKPEVLNDLHPLQAWRTVDQSPDSAAIELDPYRRDLRLASQYSMVRPVKTCSMRTEQGRLAAPRSCLVNTHVRRS</sequence>
<dbReference type="Proteomes" id="UP001283361">
    <property type="component" value="Unassembled WGS sequence"/>
</dbReference>
<reference evidence="1" key="1">
    <citation type="journal article" date="2023" name="G3 (Bethesda)">
        <title>A reference genome for the long-term kleptoplast-retaining sea slug Elysia crispata morphotype clarki.</title>
        <authorList>
            <person name="Eastman K.E."/>
            <person name="Pendleton A.L."/>
            <person name="Shaikh M.A."/>
            <person name="Suttiyut T."/>
            <person name="Ogas R."/>
            <person name="Tomko P."/>
            <person name="Gavelis G."/>
            <person name="Widhalm J.R."/>
            <person name="Wisecaver J.H."/>
        </authorList>
    </citation>
    <scope>NUCLEOTIDE SEQUENCE</scope>
    <source>
        <strain evidence="1">ECLA1</strain>
    </source>
</reference>
<dbReference type="EMBL" id="JAWDGP010004437">
    <property type="protein sequence ID" value="KAK3764460.1"/>
    <property type="molecule type" value="Genomic_DNA"/>
</dbReference>
<gene>
    <name evidence="1" type="ORF">RRG08_055625</name>
</gene>
<keyword evidence="2" id="KW-1185">Reference proteome</keyword>